<accession>A0AAD9JWC5</accession>
<protein>
    <recommendedName>
        <fullName evidence="7">pseudouridine 5'-phosphatase</fullName>
        <ecNumber evidence="7">3.1.3.96</ecNumber>
    </recommendedName>
    <alternativeName>
        <fullName evidence="8">Pseudouridine-5'-monophosphatase</fullName>
    </alternativeName>
</protein>
<evidence type="ECO:0000313" key="10">
    <source>
        <dbReference type="Proteomes" id="UP001208570"/>
    </source>
</evidence>
<keyword evidence="4" id="KW-0378">Hydrolase</keyword>
<dbReference type="FunFam" id="3.40.50.1000:FF:000055">
    <property type="entry name" value="Haloacid dehalogenase-like hydrolase family protein"/>
    <property type="match status" value="1"/>
</dbReference>
<evidence type="ECO:0000313" key="9">
    <source>
        <dbReference type="EMBL" id="KAK2160307.1"/>
    </source>
</evidence>
<reference evidence="9" key="1">
    <citation type="journal article" date="2023" name="Mol. Biol. Evol.">
        <title>Third-Generation Sequencing Reveals the Adaptive Role of the Epigenome in Three Deep-Sea Polychaetes.</title>
        <authorList>
            <person name="Perez M."/>
            <person name="Aroh O."/>
            <person name="Sun Y."/>
            <person name="Lan Y."/>
            <person name="Juniper S.K."/>
            <person name="Young C.R."/>
            <person name="Angers B."/>
            <person name="Qian P.Y."/>
        </authorList>
    </citation>
    <scope>NUCLEOTIDE SEQUENCE</scope>
    <source>
        <strain evidence="9">P08H-3</strain>
    </source>
</reference>
<dbReference type="Pfam" id="PF00702">
    <property type="entry name" value="Hydrolase"/>
    <property type="match status" value="1"/>
</dbReference>
<dbReference type="InterPro" id="IPR023214">
    <property type="entry name" value="HAD_sf"/>
</dbReference>
<dbReference type="GO" id="GO:0046872">
    <property type="term" value="F:metal ion binding"/>
    <property type="evidence" value="ECO:0007669"/>
    <property type="project" value="UniProtKB-KW"/>
</dbReference>
<dbReference type="Gene3D" id="1.10.150.240">
    <property type="entry name" value="Putative phosphatase, domain 2"/>
    <property type="match status" value="1"/>
</dbReference>
<dbReference type="FunFam" id="1.10.150.240:FF:000001">
    <property type="entry name" value="Haloacid dehalogenase-like hydrolase domain"/>
    <property type="match status" value="1"/>
</dbReference>
<evidence type="ECO:0000256" key="7">
    <source>
        <dbReference type="ARBA" id="ARBA00066578"/>
    </source>
</evidence>
<evidence type="ECO:0000256" key="6">
    <source>
        <dbReference type="ARBA" id="ARBA00052504"/>
    </source>
</evidence>
<evidence type="ECO:0000256" key="3">
    <source>
        <dbReference type="ARBA" id="ARBA00022723"/>
    </source>
</evidence>
<comment type="cofactor">
    <cofactor evidence="1">
        <name>Mg(2+)</name>
        <dbReference type="ChEBI" id="CHEBI:18420"/>
    </cofactor>
</comment>
<keyword evidence="3" id="KW-0479">Metal-binding</keyword>
<evidence type="ECO:0000256" key="8">
    <source>
        <dbReference type="ARBA" id="ARBA00083904"/>
    </source>
</evidence>
<dbReference type="NCBIfam" id="TIGR01509">
    <property type="entry name" value="HAD-SF-IA-v3"/>
    <property type="match status" value="1"/>
</dbReference>
<keyword evidence="10" id="KW-1185">Reference proteome</keyword>
<sequence>MPYTRDAACGYGKMEQHVNRGERFHMSGCGISLDISLWLSLENYQLTFVSGEGGVGVRVAIIYRLHPTKKNGLKAADFFKEFSGFVDSLATNSGHLLILDTEKLYSDIMQVICDPYNKTFTWEVKKKQMGRKQREAGKILIEEFGLPITVDDFCQQLNELQKKILPANTVLLPGAENLIRHLHKHKVPIAVASGSHIEDTELKFTKYKELFSLFHHSVCSSSDPDITQGKPAPDCFLVAAKRFPNSPDTEKVLVFEDAVNGVEGALAAGMQVVWVPDANIDKGSLAERATLVLDTLEDFQPELFGLPPYGDQN</sequence>
<dbReference type="Proteomes" id="UP001208570">
    <property type="component" value="Unassembled WGS sequence"/>
</dbReference>
<dbReference type="AlphaFoldDB" id="A0AAD9JWC5"/>
<organism evidence="9 10">
    <name type="scientific">Paralvinella palmiformis</name>
    <dbReference type="NCBI Taxonomy" id="53620"/>
    <lineage>
        <taxon>Eukaryota</taxon>
        <taxon>Metazoa</taxon>
        <taxon>Spiralia</taxon>
        <taxon>Lophotrochozoa</taxon>
        <taxon>Annelida</taxon>
        <taxon>Polychaeta</taxon>
        <taxon>Sedentaria</taxon>
        <taxon>Canalipalpata</taxon>
        <taxon>Terebellida</taxon>
        <taxon>Terebelliformia</taxon>
        <taxon>Alvinellidae</taxon>
        <taxon>Paralvinella</taxon>
    </lineage>
</organism>
<evidence type="ECO:0000256" key="4">
    <source>
        <dbReference type="ARBA" id="ARBA00022801"/>
    </source>
</evidence>
<dbReference type="InterPro" id="IPR023198">
    <property type="entry name" value="PGP-like_dom2"/>
</dbReference>
<evidence type="ECO:0000256" key="1">
    <source>
        <dbReference type="ARBA" id="ARBA00001946"/>
    </source>
</evidence>
<gene>
    <name evidence="9" type="ORF">LSH36_136g02039</name>
</gene>
<dbReference type="EC" id="3.1.3.96" evidence="7"/>
<comment type="caution">
    <text evidence="9">The sequence shown here is derived from an EMBL/GenBank/DDBJ whole genome shotgun (WGS) entry which is preliminary data.</text>
</comment>
<comment type="catalytic activity">
    <reaction evidence="6">
        <text>psi-UMP + H2O = pseudouridine + phosphate</text>
        <dbReference type="Rhea" id="RHEA:10944"/>
        <dbReference type="ChEBI" id="CHEBI:15377"/>
        <dbReference type="ChEBI" id="CHEBI:17802"/>
        <dbReference type="ChEBI" id="CHEBI:43474"/>
        <dbReference type="ChEBI" id="CHEBI:58380"/>
        <dbReference type="EC" id="3.1.3.96"/>
    </reaction>
</comment>
<comment type="similarity">
    <text evidence="2">Belongs to the HAD-like hydrolase superfamily. CbbY/CbbZ/Gph/YieH family.</text>
</comment>
<dbReference type="Gene3D" id="3.40.50.1000">
    <property type="entry name" value="HAD superfamily/HAD-like"/>
    <property type="match status" value="1"/>
</dbReference>
<evidence type="ECO:0000256" key="5">
    <source>
        <dbReference type="ARBA" id="ARBA00022842"/>
    </source>
</evidence>
<name>A0AAD9JWC5_9ANNE</name>
<dbReference type="InterPro" id="IPR036412">
    <property type="entry name" value="HAD-like_sf"/>
</dbReference>
<dbReference type="InterPro" id="IPR006439">
    <property type="entry name" value="HAD-SF_hydro_IA"/>
</dbReference>
<dbReference type="PANTHER" id="PTHR18901">
    <property type="entry name" value="2-DEOXYGLUCOSE-6-PHOSPHATE PHOSPHATASE 2"/>
    <property type="match status" value="1"/>
</dbReference>
<evidence type="ECO:0000256" key="2">
    <source>
        <dbReference type="ARBA" id="ARBA00006171"/>
    </source>
</evidence>
<dbReference type="GO" id="GO:1990738">
    <property type="term" value="F:pseudouridine 5'-phosphatase activity"/>
    <property type="evidence" value="ECO:0007669"/>
    <property type="project" value="UniProtKB-EC"/>
</dbReference>
<dbReference type="PANTHER" id="PTHR18901:SF38">
    <property type="entry name" value="PSEUDOURIDINE-5'-PHOSPHATASE"/>
    <property type="match status" value="1"/>
</dbReference>
<dbReference type="SUPFAM" id="SSF56784">
    <property type="entry name" value="HAD-like"/>
    <property type="match status" value="1"/>
</dbReference>
<proteinExistence type="inferred from homology"/>
<dbReference type="EMBL" id="JAODUP010000136">
    <property type="protein sequence ID" value="KAK2160307.1"/>
    <property type="molecule type" value="Genomic_DNA"/>
</dbReference>
<keyword evidence="5" id="KW-0460">Magnesium</keyword>